<keyword evidence="3" id="KW-1185">Reference proteome</keyword>
<dbReference type="EMBL" id="JBANQN010000006">
    <property type="protein sequence ID" value="KAK6786409.1"/>
    <property type="molecule type" value="Genomic_DNA"/>
</dbReference>
<reference evidence="2 3" key="1">
    <citation type="submission" date="2024-02" db="EMBL/GenBank/DDBJ databases">
        <title>de novo genome assembly of Solanum bulbocastanum strain 11H21.</title>
        <authorList>
            <person name="Hosaka A.J."/>
        </authorList>
    </citation>
    <scope>NUCLEOTIDE SEQUENCE [LARGE SCALE GENOMIC DNA]</scope>
    <source>
        <tissue evidence="2">Young leaves</tissue>
    </source>
</reference>
<name>A0AAN8TGU5_SOLBU</name>
<gene>
    <name evidence="2" type="ORF">RDI58_014934</name>
</gene>
<keyword evidence="1" id="KW-0175">Coiled coil</keyword>
<accession>A0AAN8TGU5</accession>
<dbReference type="AlphaFoldDB" id="A0AAN8TGU5"/>
<evidence type="ECO:0000313" key="2">
    <source>
        <dbReference type="EMBL" id="KAK6786409.1"/>
    </source>
</evidence>
<comment type="caution">
    <text evidence="2">The sequence shown here is derived from an EMBL/GenBank/DDBJ whole genome shotgun (WGS) entry which is preliminary data.</text>
</comment>
<proteinExistence type="predicted"/>
<evidence type="ECO:0000313" key="3">
    <source>
        <dbReference type="Proteomes" id="UP001371456"/>
    </source>
</evidence>
<dbReference type="Proteomes" id="UP001371456">
    <property type="component" value="Unassembled WGS sequence"/>
</dbReference>
<sequence>MAGGNPKLWEMITRLEALIGGTNNREELVDLVIQIQRVNTELTLAKDVLNEKVEKLEVDYAANHKMAQTNMEVIRKEKEDLRGEVLLLCRVLQGTINPIMMKVPKPKAYNGLMNAKELENFLWDIENYFKEAKVMDSEKALKMGGRIRVDFDQAMTIQCLDIALVPKMLRELLQRTKIQQGHAHARHMRRLPFCYRLCPDSLALQGTINPIMMKVPKPKAYNGLRNAKELENFL</sequence>
<feature type="coiled-coil region" evidence="1">
    <location>
        <begin position="39"/>
        <end position="84"/>
    </location>
</feature>
<organism evidence="2 3">
    <name type="scientific">Solanum bulbocastanum</name>
    <name type="common">Wild potato</name>
    <dbReference type="NCBI Taxonomy" id="147425"/>
    <lineage>
        <taxon>Eukaryota</taxon>
        <taxon>Viridiplantae</taxon>
        <taxon>Streptophyta</taxon>
        <taxon>Embryophyta</taxon>
        <taxon>Tracheophyta</taxon>
        <taxon>Spermatophyta</taxon>
        <taxon>Magnoliopsida</taxon>
        <taxon>eudicotyledons</taxon>
        <taxon>Gunneridae</taxon>
        <taxon>Pentapetalae</taxon>
        <taxon>asterids</taxon>
        <taxon>lamiids</taxon>
        <taxon>Solanales</taxon>
        <taxon>Solanaceae</taxon>
        <taxon>Solanoideae</taxon>
        <taxon>Solaneae</taxon>
        <taxon>Solanum</taxon>
    </lineage>
</organism>
<protein>
    <submittedName>
        <fullName evidence="2">Uncharacterized protein</fullName>
    </submittedName>
</protein>
<evidence type="ECO:0000256" key="1">
    <source>
        <dbReference type="SAM" id="Coils"/>
    </source>
</evidence>